<dbReference type="GO" id="GO:0008233">
    <property type="term" value="F:peptidase activity"/>
    <property type="evidence" value="ECO:0007669"/>
    <property type="project" value="UniProtKB-KW"/>
</dbReference>
<dbReference type="GO" id="GO:0051603">
    <property type="term" value="P:proteolysis involved in protein catabolic process"/>
    <property type="evidence" value="ECO:0007669"/>
    <property type="project" value="InterPro"/>
</dbReference>
<dbReference type="AlphaFoldDB" id="A0A7X6DPV3"/>
<dbReference type="SUPFAM" id="SSF56235">
    <property type="entry name" value="N-terminal nucleophile aminohydrolases (Ntn hydrolases)"/>
    <property type="match status" value="1"/>
</dbReference>
<keyword evidence="1" id="KW-0963">Cytoplasm</keyword>
<sequence>MHNGDFWSLLKTNGYKLGPGTLPEGREPVESKIALTQGTTIFGLKYKEGVLVAGDRRATAGTTVMYDRTDKVLEIDRHSVMAIAGVPATAFEIARVMEHTFKYYRRSQLQELSLEGKVRALSKLLKENIPMAIQGIGAVAPIYAAYDVARKEGKLFFYDILGAGFEAVEFTTSGSGSPAIRGILQYENRWGKRPLAELSEEAAITLTMRLLETAAEFDAATGGSNREAHLYPVIKLVTMEGVREIPQKTLESLYARNVVGRSTAGEPGLGIG</sequence>
<gene>
    <name evidence="4" type="ORF">MNODULE_10395</name>
</gene>
<evidence type="ECO:0000256" key="1">
    <source>
        <dbReference type="ARBA" id="ARBA00022490"/>
    </source>
</evidence>
<dbReference type="InterPro" id="IPR029055">
    <property type="entry name" value="Ntn_hydrolases_N"/>
</dbReference>
<comment type="caution">
    <text evidence="4">The sequence shown here is derived from an EMBL/GenBank/DDBJ whole genome shotgun (WGS) entry which is preliminary data.</text>
</comment>
<dbReference type="Proteomes" id="UP000534783">
    <property type="component" value="Unassembled WGS sequence"/>
</dbReference>
<evidence type="ECO:0000256" key="2">
    <source>
        <dbReference type="ARBA" id="ARBA00022670"/>
    </source>
</evidence>
<proteinExistence type="predicted"/>
<dbReference type="Gene3D" id="3.60.20.10">
    <property type="entry name" value="Glutamine Phosphoribosylpyrophosphate, subunit 1, domain 1"/>
    <property type="match status" value="1"/>
</dbReference>
<evidence type="ECO:0000313" key="5">
    <source>
        <dbReference type="Proteomes" id="UP000534783"/>
    </source>
</evidence>
<evidence type="ECO:0000256" key="3">
    <source>
        <dbReference type="ARBA" id="ARBA00022801"/>
    </source>
</evidence>
<dbReference type="PANTHER" id="PTHR32194">
    <property type="entry name" value="METALLOPROTEASE TLDD"/>
    <property type="match status" value="1"/>
</dbReference>
<keyword evidence="3" id="KW-0378">Hydrolase</keyword>
<dbReference type="RefSeq" id="WP_168059509.1">
    <property type="nucleotide sequence ID" value="NZ_VTOW01000002.1"/>
</dbReference>
<organism evidence="4 5">
    <name type="scientific">Candidatus Manganitrophus noduliformans</name>
    <dbReference type="NCBI Taxonomy" id="2606439"/>
    <lineage>
        <taxon>Bacteria</taxon>
        <taxon>Pseudomonadati</taxon>
        <taxon>Nitrospirota</taxon>
        <taxon>Nitrospiria</taxon>
        <taxon>Candidatus Troglogloeales</taxon>
        <taxon>Candidatus Manganitrophaceae</taxon>
        <taxon>Candidatus Manganitrophus</taxon>
    </lineage>
</organism>
<keyword evidence="4" id="KW-0647">Proteasome</keyword>
<name>A0A7X6DPV3_9BACT</name>
<dbReference type="GO" id="GO:0005737">
    <property type="term" value="C:cytoplasm"/>
    <property type="evidence" value="ECO:0007669"/>
    <property type="project" value="TreeGrafter"/>
</dbReference>
<accession>A0A7X6DPV3</accession>
<dbReference type="EMBL" id="VTOW01000002">
    <property type="protein sequence ID" value="NKE71145.1"/>
    <property type="molecule type" value="Genomic_DNA"/>
</dbReference>
<dbReference type="InterPro" id="IPR023333">
    <property type="entry name" value="Proteasome_suB-type"/>
</dbReference>
<evidence type="ECO:0000313" key="4">
    <source>
        <dbReference type="EMBL" id="NKE71145.1"/>
    </source>
</evidence>
<protein>
    <submittedName>
        <fullName evidence="4">Proteasome subunit alpha</fullName>
    </submittedName>
</protein>
<dbReference type="InterPro" id="IPR001353">
    <property type="entry name" value="Proteasome_sua/b"/>
</dbReference>
<reference evidence="4 5" key="1">
    <citation type="journal article" date="2020" name="Nature">
        <title>Bacterial chemolithoautotrophy via manganese oxidation.</title>
        <authorList>
            <person name="Yu H."/>
            <person name="Leadbetter J.R."/>
        </authorList>
    </citation>
    <scope>NUCLEOTIDE SEQUENCE [LARGE SCALE GENOMIC DNA]</scope>
    <source>
        <strain evidence="4 5">Mn-1</strain>
    </source>
</reference>
<dbReference type="Pfam" id="PF00227">
    <property type="entry name" value="Proteasome"/>
    <property type="match status" value="1"/>
</dbReference>
<dbReference type="GO" id="GO:0005839">
    <property type="term" value="C:proteasome core complex"/>
    <property type="evidence" value="ECO:0007669"/>
    <property type="project" value="InterPro"/>
</dbReference>
<dbReference type="PANTHER" id="PTHR32194:SF0">
    <property type="entry name" value="ATP-DEPENDENT PROTEASE SUBUNIT HSLV"/>
    <property type="match status" value="1"/>
</dbReference>
<keyword evidence="5" id="KW-1185">Reference proteome</keyword>
<keyword evidence="2" id="KW-0645">Protease</keyword>